<dbReference type="EMBL" id="MFGO01000008">
    <property type="protein sequence ID" value="OGF41552.1"/>
    <property type="molecule type" value="Genomic_DNA"/>
</dbReference>
<dbReference type="Pfam" id="PF04909">
    <property type="entry name" value="Amidohydro_2"/>
    <property type="match status" value="1"/>
</dbReference>
<dbReference type="SUPFAM" id="SSF51556">
    <property type="entry name" value="Metallo-dependent hydrolases"/>
    <property type="match status" value="1"/>
</dbReference>
<dbReference type="PANTHER" id="PTHR21240:SF19">
    <property type="entry name" value="CATALYTIC_ HYDROLASE"/>
    <property type="match status" value="1"/>
</dbReference>
<dbReference type="Gene3D" id="3.20.20.140">
    <property type="entry name" value="Metal-dependent hydrolases"/>
    <property type="match status" value="1"/>
</dbReference>
<evidence type="ECO:0000313" key="4">
    <source>
        <dbReference type="Proteomes" id="UP000177579"/>
    </source>
</evidence>
<dbReference type="InterPro" id="IPR032466">
    <property type="entry name" value="Metal_Hydrolase"/>
</dbReference>
<reference evidence="3 4" key="1">
    <citation type="journal article" date="2016" name="Nat. Commun.">
        <title>Thousands of microbial genomes shed light on interconnected biogeochemical processes in an aquifer system.</title>
        <authorList>
            <person name="Anantharaman K."/>
            <person name="Brown C.T."/>
            <person name="Hug L.A."/>
            <person name="Sharon I."/>
            <person name="Castelle C.J."/>
            <person name="Probst A.J."/>
            <person name="Thomas B.C."/>
            <person name="Singh A."/>
            <person name="Wilkins M.J."/>
            <person name="Karaoz U."/>
            <person name="Brodie E.L."/>
            <person name="Williams K.H."/>
            <person name="Hubbard S.S."/>
            <person name="Banfield J.F."/>
        </authorList>
    </citation>
    <scope>NUCLEOTIDE SEQUENCE [LARGE SCALE GENOMIC DNA]</scope>
</reference>
<dbReference type="Proteomes" id="UP000177579">
    <property type="component" value="Unassembled WGS sequence"/>
</dbReference>
<evidence type="ECO:0000256" key="1">
    <source>
        <dbReference type="ARBA" id="ARBA00023239"/>
    </source>
</evidence>
<dbReference type="CDD" id="cd01292">
    <property type="entry name" value="metallo-dependent_hydrolases"/>
    <property type="match status" value="1"/>
</dbReference>
<comment type="caution">
    <text evidence="3">The sequence shown here is derived from an EMBL/GenBank/DDBJ whole genome shotgun (WGS) entry which is preliminary data.</text>
</comment>
<feature type="domain" description="Amidohydrolase-related" evidence="2">
    <location>
        <begin position="16"/>
        <end position="287"/>
    </location>
</feature>
<accession>A0A1F5TRE6</accession>
<dbReference type="InterPro" id="IPR032465">
    <property type="entry name" value="ACMSD"/>
</dbReference>
<keyword evidence="1" id="KW-0456">Lyase</keyword>
<evidence type="ECO:0000259" key="2">
    <source>
        <dbReference type="Pfam" id="PF04909"/>
    </source>
</evidence>
<sequence length="287" mass="33150">MIIDIHAHTSNHKMLGLHSQTASIDDLEMYAKKYNIEKIVLMATYFPFKGTGLSNYELLKRIQGKDLFLMFGSLDISSDFEKGLNELEELARDKKIFGIKLYPGYQIFDCADKNIFPIYELARKYNLPVKFHTGELHHCCPGENRKKGEFRCGSYCRIDKYGDLSMPKNIFPVAKKFSDVTFILSHLGNPYFDQLQEVMRECLNVYTDISGQFVSATDEDTPGYREVIKKEIEKFLNLSHGIDRIMFGTDFPIQSYKDSLEIIDSLNLSDLDKDKILYQNAKKLLKL</sequence>
<gene>
    <name evidence="3" type="ORF">A2531_02575</name>
</gene>
<organism evidence="3 4">
    <name type="scientific">Candidatus Falkowbacteria bacterium RIFOXYD2_FULL_34_120</name>
    <dbReference type="NCBI Taxonomy" id="1798007"/>
    <lineage>
        <taxon>Bacteria</taxon>
        <taxon>Candidatus Falkowiibacteriota</taxon>
    </lineage>
</organism>
<protein>
    <recommendedName>
        <fullName evidence="2">Amidohydrolase-related domain-containing protein</fullName>
    </recommendedName>
</protein>
<dbReference type="GO" id="GO:0016831">
    <property type="term" value="F:carboxy-lyase activity"/>
    <property type="evidence" value="ECO:0007669"/>
    <property type="project" value="InterPro"/>
</dbReference>
<dbReference type="AlphaFoldDB" id="A0A1F5TRE6"/>
<dbReference type="GO" id="GO:0016787">
    <property type="term" value="F:hydrolase activity"/>
    <property type="evidence" value="ECO:0007669"/>
    <property type="project" value="InterPro"/>
</dbReference>
<dbReference type="PANTHER" id="PTHR21240">
    <property type="entry name" value="2-AMINO-3-CARBOXYLMUCONATE-6-SEMIALDEHYDE DECARBOXYLASE"/>
    <property type="match status" value="1"/>
</dbReference>
<proteinExistence type="predicted"/>
<name>A0A1F5TRE6_9BACT</name>
<dbReference type="InterPro" id="IPR006680">
    <property type="entry name" value="Amidohydro-rel"/>
</dbReference>
<evidence type="ECO:0000313" key="3">
    <source>
        <dbReference type="EMBL" id="OGF41552.1"/>
    </source>
</evidence>